<dbReference type="EMBL" id="KV417481">
    <property type="protein sequence ID" value="KZP33908.1"/>
    <property type="molecule type" value="Genomic_DNA"/>
</dbReference>
<keyword evidence="2" id="KW-1185">Reference proteome</keyword>
<dbReference type="Proteomes" id="UP000076532">
    <property type="component" value="Unassembled WGS sequence"/>
</dbReference>
<proteinExistence type="predicted"/>
<dbReference type="AlphaFoldDB" id="A0A166WMK2"/>
<name>A0A166WMK2_9AGAM</name>
<gene>
    <name evidence="1" type="ORF">FIBSPDRAFT_847070</name>
</gene>
<protein>
    <submittedName>
        <fullName evidence="1">Uncharacterized protein</fullName>
    </submittedName>
</protein>
<accession>A0A166WMK2</accession>
<sequence>MHGQDQGMRGQTPPGAVFEQSLDKVVWSAAFNYSADFYEQYGSSVISMHIPRNLNVCALSCPIVRFCARSSG</sequence>
<organism evidence="1 2">
    <name type="scientific">Athelia psychrophila</name>
    <dbReference type="NCBI Taxonomy" id="1759441"/>
    <lineage>
        <taxon>Eukaryota</taxon>
        <taxon>Fungi</taxon>
        <taxon>Dikarya</taxon>
        <taxon>Basidiomycota</taxon>
        <taxon>Agaricomycotina</taxon>
        <taxon>Agaricomycetes</taxon>
        <taxon>Agaricomycetidae</taxon>
        <taxon>Atheliales</taxon>
        <taxon>Atheliaceae</taxon>
        <taxon>Athelia</taxon>
    </lineage>
</organism>
<evidence type="ECO:0000313" key="2">
    <source>
        <dbReference type="Proteomes" id="UP000076532"/>
    </source>
</evidence>
<evidence type="ECO:0000313" key="1">
    <source>
        <dbReference type="EMBL" id="KZP33908.1"/>
    </source>
</evidence>
<reference evidence="1 2" key="1">
    <citation type="journal article" date="2016" name="Mol. Biol. Evol.">
        <title>Comparative Genomics of Early-Diverging Mushroom-Forming Fungi Provides Insights into the Origins of Lignocellulose Decay Capabilities.</title>
        <authorList>
            <person name="Nagy L.G."/>
            <person name="Riley R."/>
            <person name="Tritt A."/>
            <person name="Adam C."/>
            <person name="Daum C."/>
            <person name="Floudas D."/>
            <person name="Sun H."/>
            <person name="Yadav J.S."/>
            <person name="Pangilinan J."/>
            <person name="Larsson K.H."/>
            <person name="Matsuura K."/>
            <person name="Barry K."/>
            <person name="Labutti K."/>
            <person name="Kuo R."/>
            <person name="Ohm R.A."/>
            <person name="Bhattacharya S.S."/>
            <person name="Shirouzu T."/>
            <person name="Yoshinaga Y."/>
            <person name="Martin F.M."/>
            <person name="Grigoriev I.V."/>
            <person name="Hibbett D.S."/>
        </authorList>
    </citation>
    <scope>NUCLEOTIDE SEQUENCE [LARGE SCALE GENOMIC DNA]</scope>
    <source>
        <strain evidence="1 2">CBS 109695</strain>
    </source>
</reference>